<name>A0A1L7CU69_9CORY</name>
<dbReference type="InterPro" id="IPR000524">
    <property type="entry name" value="Tscrpt_reg_HTH_GntR"/>
</dbReference>
<organism evidence="5 6">
    <name type="scientific">Corynebacterium frankenforstense DSM 45800</name>
    <dbReference type="NCBI Taxonomy" id="1437875"/>
    <lineage>
        <taxon>Bacteria</taxon>
        <taxon>Bacillati</taxon>
        <taxon>Actinomycetota</taxon>
        <taxon>Actinomycetes</taxon>
        <taxon>Mycobacteriales</taxon>
        <taxon>Corynebacteriaceae</taxon>
        <taxon>Corynebacterium</taxon>
    </lineage>
</organism>
<evidence type="ECO:0000256" key="2">
    <source>
        <dbReference type="ARBA" id="ARBA00023125"/>
    </source>
</evidence>
<dbReference type="InterPro" id="IPR050679">
    <property type="entry name" value="Bact_HTH_transcr_reg"/>
</dbReference>
<evidence type="ECO:0000313" key="6">
    <source>
        <dbReference type="Proteomes" id="UP000185434"/>
    </source>
</evidence>
<reference evidence="5 6" key="1">
    <citation type="submission" date="2014-08" db="EMBL/GenBank/DDBJ databases">
        <title>Complete genome sequence of Corynebacterium frankenforstense ST18(T) (=DSM 45800(T)), isolated from raw cow milk.</title>
        <authorList>
            <person name="Ruckert C."/>
            <person name="Albersmeier A."/>
            <person name="Winkler A."/>
            <person name="Lipski A."/>
            <person name="Kalinowski J."/>
        </authorList>
    </citation>
    <scope>NUCLEOTIDE SEQUENCE [LARGE SCALE GENOMIC DNA]</scope>
    <source>
        <strain evidence="5 6">ST18</strain>
    </source>
</reference>
<dbReference type="AlphaFoldDB" id="A0A1L7CU69"/>
<accession>A0A1L7CU69</accession>
<dbReference type="SMART" id="SM00345">
    <property type="entry name" value="HTH_GNTR"/>
    <property type="match status" value="1"/>
</dbReference>
<proteinExistence type="predicted"/>
<evidence type="ECO:0000256" key="3">
    <source>
        <dbReference type="ARBA" id="ARBA00023163"/>
    </source>
</evidence>
<dbReference type="Gene3D" id="1.10.10.10">
    <property type="entry name" value="Winged helix-like DNA-binding domain superfamily/Winged helix DNA-binding domain"/>
    <property type="match status" value="1"/>
</dbReference>
<dbReference type="EMBL" id="CP009247">
    <property type="protein sequence ID" value="APT89413.1"/>
    <property type="molecule type" value="Genomic_DNA"/>
</dbReference>
<dbReference type="Pfam" id="PF00392">
    <property type="entry name" value="GntR"/>
    <property type="match status" value="1"/>
</dbReference>
<evidence type="ECO:0000256" key="1">
    <source>
        <dbReference type="ARBA" id="ARBA00023015"/>
    </source>
</evidence>
<sequence length="62" mass="7025">MRSWIESGKYAPGERLPHERAMVEQFGVARMTVRHALEILENEGLIDRRRGRTGGTFVALGD</sequence>
<dbReference type="KEGG" id="cfk:CFRA_09300"/>
<protein>
    <recommendedName>
        <fullName evidence="4">HTH gntR-type domain-containing protein</fullName>
    </recommendedName>
</protein>
<dbReference type="GO" id="GO:0003700">
    <property type="term" value="F:DNA-binding transcription factor activity"/>
    <property type="evidence" value="ECO:0007669"/>
    <property type="project" value="InterPro"/>
</dbReference>
<dbReference type="PANTHER" id="PTHR44846:SF1">
    <property type="entry name" value="MANNOSYL-D-GLYCERATE TRANSPORT_METABOLISM SYSTEM REPRESSOR MNGR-RELATED"/>
    <property type="match status" value="1"/>
</dbReference>
<dbReference type="STRING" id="1437875.CFRA_09300"/>
<dbReference type="PANTHER" id="PTHR44846">
    <property type="entry name" value="MANNOSYL-D-GLYCERATE TRANSPORT/METABOLISM SYSTEM REPRESSOR MNGR-RELATED"/>
    <property type="match status" value="1"/>
</dbReference>
<dbReference type="PRINTS" id="PR00035">
    <property type="entry name" value="HTHGNTR"/>
</dbReference>
<gene>
    <name evidence="5" type="ORF">CFRA_09300</name>
</gene>
<keyword evidence="3" id="KW-0804">Transcription</keyword>
<evidence type="ECO:0000313" key="5">
    <source>
        <dbReference type="EMBL" id="APT89413.1"/>
    </source>
</evidence>
<dbReference type="SUPFAM" id="SSF46785">
    <property type="entry name" value="Winged helix' DNA-binding domain"/>
    <property type="match status" value="1"/>
</dbReference>
<keyword evidence="2" id="KW-0238">DNA-binding</keyword>
<evidence type="ECO:0000259" key="4">
    <source>
        <dbReference type="PROSITE" id="PS50949"/>
    </source>
</evidence>
<dbReference type="CDD" id="cd07377">
    <property type="entry name" value="WHTH_GntR"/>
    <property type="match status" value="1"/>
</dbReference>
<dbReference type="InterPro" id="IPR036388">
    <property type="entry name" value="WH-like_DNA-bd_sf"/>
</dbReference>
<dbReference type="GO" id="GO:0003677">
    <property type="term" value="F:DNA binding"/>
    <property type="evidence" value="ECO:0007669"/>
    <property type="project" value="UniProtKB-KW"/>
</dbReference>
<dbReference type="PROSITE" id="PS50949">
    <property type="entry name" value="HTH_GNTR"/>
    <property type="match status" value="1"/>
</dbReference>
<dbReference type="Proteomes" id="UP000185434">
    <property type="component" value="Chromosome"/>
</dbReference>
<keyword evidence="6" id="KW-1185">Reference proteome</keyword>
<dbReference type="InterPro" id="IPR036390">
    <property type="entry name" value="WH_DNA-bd_sf"/>
</dbReference>
<keyword evidence="1" id="KW-0805">Transcription regulation</keyword>
<dbReference type="GO" id="GO:0045892">
    <property type="term" value="P:negative regulation of DNA-templated transcription"/>
    <property type="evidence" value="ECO:0007669"/>
    <property type="project" value="TreeGrafter"/>
</dbReference>
<feature type="domain" description="HTH gntR-type" evidence="4">
    <location>
        <begin position="1"/>
        <end position="61"/>
    </location>
</feature>